<keyword evidence="2" id="KW-1185">Reference proteome</keyword>
<dbReference type="AlphaFoldDB" id="A0A8J4WRP3"/>
<accession>A0A8J4WRP3</accession>
<sequence length="122" mass="13832">MTLQSERRVSFVCTEDTIRHVHQENLLKDEKRIEKERQKFLHIVAASAGMKHGVDLGSAPGISLQLSRITQSVVSSFRRSGIRWRRICPSLSPRPAQWKSLTRLSGVSSGGLNKSRRRLLRA</sequence>
<organism evidence="1 2">
    <name type="scientific">Clarias magur</name>
    <name type="common">Asian catfish</name>
    <name type="synonym">Macropteronotus magur</name>
    <dbReference type="NCBI Taxonomy" id="1594786"/>
    <lineage>
        <taxon>Eukaryota</taxon>
        <taxon>Metazoa</taxon>
        <taxon>Chordata</taxon>
        <taxon>Craniata</taxon>
        <taxon>Vertebrata</taxon>
        <taxon>Euteleostomi</taxon>
        <taxon>Actinopterygii</taxon>
        <taxon>Neopterygii</taxon>
        <taxon>Teleostei</taxon>
        <taxon>Ostariophysi</taxon>
        <taxon>Siluriformes</taxon>
        <taxon>Clariidae</taxon>
        <taxon>Clarias</taxon>
    </lineage>
</organism>
<proteinExistence type="predicted"/>
<dbReference type="EMBL" id="QNUK01000679">
    <property type="protein sequence ID" value="KAF5890489.1"/>
    <property type="molecule type" value="Genomic_DNA"/>
</dbReference>
<comment type="caution">
    <text evidence="1">The sequence shown here is derived from an EMBL/GenBank/DDBJ whole genome shotgun (WGS) entry which is preliminary data.</text>
</comment>
<protein>
    <submittedName>
        <fullName evidence="1">Uncharacterized protein</fullName>
    </submittedName>
</protein>
<reference evidence="1" key="1">
    <citation type="submission" date="2020-07" db="EMBL/GenBank/DDBJ databases">
        <title>Clarias magur genome sequencing, assembly and annotation.</title>
        <authorList>
            <person name="Kushwaha B."/>
            <person name="Kumar R."/>
            <person name="Das P."/>
            <person name="Joshi C.G."/>
            <person name="Kumar D."/>
            <person name="Nagpure N.S."/>
            <person name="Pandey M."/>
            <person name="Agarwal S."/>
            <person name="Srivastava S."/>
            <person name="Singh M."/>
            <person name="Sahoo L."/>
            <person name="Jayasankar P."/>
            <person name="Meher P.K."/>
            <person name="Koringa P.G."/>
            <person name="Iquebal M.A."/>
            <person name="Das S.P."/>
            <person name="Bit A."/>
            <person name="Patnaik S."/>
            <person name="Patel N."/>
            <person name="Shah T.M."/>
            <person name="Hinsu A."/>
            <person name="Jena J.K."/>
        </authorList>
    </citation>
    <scope>NUCLEOTIDE SEQUENCE</scope>
    <source>
        <strain evidence="1">CIFAMagur01</strain>
        <tissue evidence="1">Testis</tissue>
    </source>
</reference>
<name>A0A8J4WRP3_CLAMG</name>
<evidence type="ECO:0000313" key="2">
    <source>
        <dbReference type="Proteomes" id="UP000727407"/>
    </source>
</evidence>
<dbReference type="Proteomes" id="UP000727407">
    <property type="component" value="Unassembled WGS sequence"/>
</dbReference>
<evidence type="ECO:0000313" key="1">
    <source>
        <dbReference type="EMBL" id="KAF5890489.1"/>
    </source>
</evidence>
<gene>
    <name evidence="1" type="ORF">DAT39_019803</name>
</gene>